<evidence type="ECO:0000313" key="11">
    <source>
        <dbReference type="Proteomes" id="UP000276834"/>
    </source>
</evidence>
<feature type="domain" description="G-protein coupled receptors family 1 profile" evidence="9">
    <location>
        <begin position="1"/>
        <end position="95"/>
    </location>
</feature>
<keyword evidence="2 8" id="KW-0812">Transmembrane</keyword>
<dbReference type="EMBL" id="QUSF01002743">
    <property type="protein sequence ID" value="RLV63475.1"/>
    <property type="molecule type" value="Genomic_DNA"/>
</dbReference>
<dbReference type="PROSITE" id="PS50262">
    <property type="entry name" value="G_PROTEIN_RECEP_F1_2"/>
    <property type="match status" value="1"/>
</dbReference>
<keyword evidence="5 8" id="KW-0472">Membrane</keyword>
<evidence type="ECO:0000256" key="4">
    <source>
        <dbReference type="ARBA" id="ARBA00023040"/>
    </source>
</evidence>
<dbReference type="InterPro" id="IPR017452">
    <property type="entry name" value="GPCR_Rhodpsn_7TM"/>
</dbReference>
<dbReference type="Gene3D" id="1.20.1070.10">
    <property type="entry name" value="Rhodopsin 7-helix transmembrane proteins"/>
    <property type="match status" value="1"/>
</dbReference>
<dbReference type="AlphaFoldDB" id="A0A3L8Q853"/>
<dbReference type="PANTHER" id="PTHR24240">
    <property type="entry name" value="OPSIN"/>
    <property type="match status" value="1"/>
</dbReference>
<dbReference type="GO" id="GO:0004930">
    <property type="term" value="F:G protein-coupled receptor activity"/>
    <property type="evidence" value="ECO:0007669"/>
    <property type="project" value="UniProtKB-KW"/>
</dbReference>
<protein>
    <recommendedName>
        <fullName evidence="9">G-protein coupled receptors family 1 profile domain-containing protein</fullName>
    </recommendedName>
</protein>
<name>A0A3L8Q853_CHLGU</name>
<gene>
    <name evidence="10" type="ORF">DV515_00018235</name>
</gene>
<proteinExistence type="predicted"/>
<evidence type="ECO:0000259" key="9">
    <source>
        <dbReference type="PROSITE" id="PS50262"/>
    </source>
</evidence>
<evidence type="ECO:0000256" key="7">
    <source>
        <dbReference type="ARBA" id="ARBA00023224"/>
    </source>
</evidence>
<dbReference type="Proteomes" id="UP000276834">
    <property type="component" value="Unassembled WGS sequence"/>
</dbReference>
<dbReference type="Pfam" id="PF00001">
    <property type="entry name" value="7tm_1"/>
    <property type="match status" value="1"/>
</dbReference>
<evidence type="ECO:0000256" key="5">
    <source>
        <dbReference type="ARBA" id="ARBA00023136"/>
    </source>
</evidence>
<feature type="transmembrane region" description="Helical" evidence="8">
    <location>
        <begin position="29"/>
        <end position="47"/>
    </location>
</feature>
<reference evidence="10 11" key="1">
    <citation type="journal article" date="2018" name="Proc. R. Soc. B">
        <title>A non-coding region near Follistatin controls head colour polymorphism in the Gouldian finch.</title>
        <authorList>
            <person name="Toomey M.B."/>
            <person name="Marques C.I."/>
            <person name="Andrade P."/>
            <person name="Araujo P.M."/>
            <person name="Sabatino S."/>
            <person name="Gazda M.A."/>
            <person name="Afonso S."/>
            <person name="Lopes R.J."/>
            <person name="Corbo J.C."/>
            <person name="Carneiro M."/>
        </authorList>
    </citation>
    <scope>NUCLEOTIDE SEQUENCE [LARGE SCALE GENOMIC DNA]</scope>
    <source>
        <strain evidence="10">Red01</strain>
        <tissue evidence="10">Muscle</tissue>
    </source>
</reference>
<dbReference type="SUPFAM" id="SSF81321">
    <property type="entry name" value="Family A G protein-coupled receptor-like"/>
    <property type="match status" value="1"/>
</dbReference>
<comment type="subcellular location">
    <subcellularLocation>
        <location evidence="1">Membrane</location>
        <topology evidence="1">Multi-pass membrane protein</topology>
    </subcellularLocation>
</comment>
<evidence type="ECO:0000256" key="1">
    <source>
        <dbReference type="ARBA" id="ARBA00004141"/>
    </source>
</evidence>
<evidence type="ECO:0000256" key="2">
    <source>
        <dbReference type="ARBA" id="ARBA00022692"/>
    </source>
</evidence>
<dbReference type="InterPro" id="IPR000276">
    <property type="entry name" value="GPCR_Rhodpsn"/>
</dbReference>
<organism evidence="10 11">
    <name type="scientific">Chloebia gouldiae</name>
    <name type="common">Gouldian finch</name>
    <name type="synonym">Erythrura gouldiae</name>
    <dbReference type="NCBI Taxonomy" id="44316"/>
    <lineage>
        <taxon>Eukaryota</taxon>
        <taxon>Metazoa</taxon>
        <taxon>Chordata</taxon>
        <taxon>Craniata</taxon>
        <taxon>Vertebrata</taxon>
        <taxon>Euteleostomi</taxon>
        <taxon>Archelosauria</taxon>
        <taxon>Archosauria</taxon>
        <taxon>Dinosauria</taxon>
        <taxon>Saurischia</taxon>
        <taxon>Theropoda</taxon>
        <taxon>Coelurosauria</taxon>
        <taxon>Aves</taxon>
        <taxon>Neognathae</taxon>
        <taxon>Neoaves</taxon>
        <taxon>Telluraves</taxon>
        <taxon>Australaves</taxon>
        <taxon>Passeriformes</taxon>
        <taxon>Passeroidea</taxon>
        <taxon>Passeridae</taxon>
        <taxon>Chloebia</taxon>
    </lineage>
</organism>
<dbReference type="InterPro" id="IPR050125">
    <property type="entry name" value="GPCR_opsins"/>
</dbReference>
<keyword evidence="11" id="KW-1185">Reference proteome</keyword>
<keyword evidence="3 8" id="KW-1133">Transmembrane helix</keyword>
<keyword evidence="4" id="KW-0297">G-protein coupled receptor</keyword>
<evidence type="ECO:0000313" key="10">
    <source>
        <dbReference type="EMBL" id="RLV63475.1"/>
    </source>
</evidence>
<evidence type="ECO:0000256" key="3">
    <source>
        <dbReference type="ARBA" id="ARBA00022989"/>
    </source>
</evidence>
<evidence type="ECO:0000256" key="6">
    <source>
        <dbReference type="ARBA" id="ARBA00023170"/>
    </source>
</evidence>
<dbReference type="PROSITE" id="PS00237">
    <property type="entry name" value="G_PROTEIN_RECEP_F1_1"/>
    <property type="match status" value="1"/>
</dbReference>
<evidence type="ECO:0000256" key="8">
    <source>
        <dbReference type="SAM" id="Phobius"/>
    </source>
</evidence>
<keyword evidence="7" id="KW-0807">Transducer</keyword>
<dbReference type="GO" id="GO:0016020">
    <property type="term" value="C:membrane"/>
    <property type="evidence" value="ECO:0007669"/>
    <property type="project" value="UniProtKB-SubCell"/>
</dbReference>
<sequence length="95" mass="10058">MVSLWSLAVVAFERFLVICKPLGNFTFRGSHALLGCAITWIFGLVASMPPLFGWSRSGEGVWGSWGVWGSRGGLGVSGGLGVLEVSWGPQGLGFQ</sequence>
<keyword evidence="6" id="KW-0675">Receptor</keyword>
<dbReference type="OrthoDB" id="8545112at2759"/>
<comment type="caution">
    <text evidence="10">The sequence shown here is derived from an EMBL/GenBank/DDBJ whole genome shotgun (WGS) entry which is preliminary data.</text>
</comment>
<accession>A0A3L8Q853</accession>